<evidence type="ECO:0000313" key="3">
    <source>
        <dbReference type="EMBL" id="KAF2815947.1"/>
    </source>
</evidence>
<protein>
    <recommendedName>
        <fullName evidence="6">Cora-domain-containing protein</fullName>
    </recommendedName>
</protein>
<name>A0A6A6Z6Q3_9PEZI</name>
<organism evidence="3">
    <name type="scientific">Mytilinidion resinicola</name>
    <dbReference type="NCBI Taxonomy" id="574789"/>
    <lineage>
        <taxon>Eukaryota</taxon>
        <taxon>Fungi</taxon>
        <taxon>Dikarya</taxon>
        <taxon>Ascomycota</taxon>
        <taxon>Pezizomycotina</taxon>
        <taxon>Dothideomycetes</taxon>
        <taxon>Pleosporomycetidae</taxon>
        <taxon>Mytilinidiales</taxon>
        <taxon>Mytilinidiaceae</taxon>
        <taxon>Mytilinidion</taxon>
    </lineage>
</organism>
<evidence type="ECO:0008006" key="6">
    <source>
        <dbReference type="Google" id="ProtNLM"/>
    </source>
</evidence>
<reference evidence="3 5" key="1">
    <citation type="journal article" date="2020" name="Stud. Mycol.">
        <title>101 Dothideomycetes genomes: a test case for predicting lifestyles and emergence of pathogens.</title>
        <authorList>
            <person name="Haridas S."/>
            <person name="Albert R."/>
            <person name="Binder M."/>
            <person name="Bloem J."/>
            <person name="Labutti K."/>
            <person name="Salamov A."/>
            <person name="Andreopoulos B."/>
            <person name="Baker S."/>
            <person name="Barry K."/>
            <person name="Bills G."/>
            <person name="Bluhm B."/>
            <person name="Cannon C."/>
            <person name="Castanera R."/>
            <person name="Culley D."/>
            <person name="Daum C."/>
            <person name="Ezra D."/>
            <person name="Gonzalez J."/>
            <person name="Henrissat B."/>
            <person name="Kuo A."/>
            <person name="Liang C."/>
            <person name="Lipzen A."/>
            <person name="Lutzoni F."/>
            <person name="Magnuson J."/>
            <person name="Mondo S."/>
            <person name="Nolan M."/>
            <person name="Ohm R."/>
            <person name="Pangilinan J."/>
            <person name="Park H.-J."/>
            <person name="Ramirez L."/>
            <person name="Alfaro M."/>
            <person name="Sun H."/>
            <person name="Tritt A."/>
            <person name="Yoshinaga Y."/>
            <person name="Zwiers L.-H."/>
            <person name="Turgeon B."/>
            <person name="Goodwin S."/>
            <person name="Spatafora J."/>
            <person name="Crous P."/>
            <person name="Grigoriev I."/>
        </authorList>
    </citation>
    <scope>NUCLEOTIDE SEQUENCE</scope>
    <source>
        <strain evidence="3 5">CBS 304.34</strain>
    </source>
</reference>
<evidence type="ECO:0000256" key="2">
    <source>
        <dbReference type="SAM" id="Phobius"/>
    </source>
</evidence>
<feature type="transmembrane region" description="Helical" evidence="2">
    <location>
        <begin position="503"/>
        <end position="524"/>
    </location>
</feature>
<dbReference type="EMBL" id="MU003693">
    <property type="protein sequence ID" value="KAF2815947.1"/>
    <property type="molecule type" value="Genomic_DNA"/>
</dbReference>
<accession>A0A6A6Z6Q3</accession>
<evidence type="ECO:0000313" key="4">
    <source>
        <dbReference type="Proteomes" id="UP000504636"/>
    </source>
</evidence>
<evidence type="ECO:0000313" key="5">
    <source>
        <dbReference type="RefSeq" id="XP_033582911.1"/>
    </source>
</evidence>
<dbReference type="Gene3D" id="1.20.58.340">
    <property type="entry name" value="Magnesium transport protein CorA, transmembrane region"/>
    <property type="match status" value="1"/>
</dbReference>
<evidence type="ECO:0000256" key="1">
    <source>
        <dbReference type="SAM" id="MobiDB-lite"/>
    </source>
</evidence>
<gene>
    <name evidence="3 5" type="ORF">BDZ99DRAFT_493876</name>
</gene>
<keyword evidence="2" id="KW-0812">Transmembrane</keyword>
<reference evidence="5" key="3">
    <citation type="submission" date="2025-04" db="UniProtKB">
        <authorList>
            <consortium name="RefSeq"/>
        </authorList>
    </citation>
    <scope>IDENTIFICATION</scope>
    <source>
        <strain evidence="5">CBS 304.34</strain>
    </source>
</reference>
<keyword evidence="4" id="KW-1185">Reference proteome</keyword>
<sequence length="601" mass="68001">MEGPISSASRSVSSPTIARETAPQPSSGRTVEENETHVRAAREDLARSDAIRTNPEAAECFDIFSKSETPKLVASFSHGDWTQNHAEALKTDKLQPDHFVRLFLIEDLSPCLMRQLSSTFDLSLEAFEEHLYGSHYSAERASHPAKWSTANMDKQHMPMTWYRPVRWDFNLMSYDEIEYQETHDDRTRPKLHPSFPISQEYQGERESRQKYSCSYRIKPNVIRSAWKFSRDPAFSKTTDANTHSILAWEEKITLIKHRVESGPQRKVFVLLDPLPEVERTRVRVPWTVVRPSDQWDTYGSDQPLFQTLYPRRCWRNTVSLDLVSEVLKTINSSLNVPSCALEDIVSWLCPSNPSIGQDLGPTPALLQVVLQDSMSLLGSLRMSLDEIRLNRDSANEHAIQQSVDHWRRLIAPVDIILPKLEENLESFMQFAYPERIPPPARRLAGRLQSDLRADISIIESRRGIAAAESVTKVTELAFVFVPLSFSAGIFSMQIKEMRNGAPLYAFVVAATVVVVLSYSVRLIVRSRATVRIIDGAFAGIRKDAGLLPGDNVPTRAALLWVLTNVPKQASLVLNRVLKRILFNKMTCCPLVGWSAGSLMNE</sequence>
<dbReference type="RefSeq" id="XP_033582911.1">
    <property type="nucleotide sequence ID" value="XM_033723269.1"/>
</dbReference>
<dbReference type="OrthoDB" id="3231000at2759"/>
<feature type="region of interest" description="Disordered" evidence="1">
    <location>
        <begin position="1"/>
        <end position="51"/>
    </location>
</feature>
<reference evidence="5" key="2">
    <citation type="submission" date="2020-04" db="EMBL/GenBank/DDBJ databases">
        <authorList>
            <consortium name="NCBI Genome Project"/>
        </authorList>
    </citation>
    <scope>NUCLEOTIDE SEQUENCE</scope>
    <source>
        <strain evidence="5">CBS 304.34</strain>
    </source>
</reference>
<dbReference type="GeneID" id="54464162"/>
<dbReference type="Proteomes" id="UP000504636">
    <property type="component" value="Unplaced"/>
</dbReference>
<feature type="compositionally biased region" description="Low complexity" evidence="1">
    <location>
        <begin position="1"/>
        <end position="14"/>
    </location>
</feature>
<proteinExistence type="predicted"/>
<dbReference type="AlphaFoldDB" id="A0A6A6Z6Q3"/>
<keyword evidence="2" id="KW-1133">Transmembrane helix</keyword>
<keyword evidence="2" id="KW-0472">Membrane</keyword>
<feature type="compositionally biased region" description="Basic and acidic residues" evidence="1">
    <location>
        <begin position="30"/>
        <end position="50"/>
    </location>
</feature>